<reference evidence="9 12" key="1">
    <citation type="submission" date="2015-09" db="EMBL/GenBank/DDBJ databases">
        <authorList>
            <consortium name="Pathogen Informatics"/>
        </authorList>
    </citation>
    <scope>NUCLEOTIDE SEQUENCE [LARGE SCALE GENOMIC DNA]</scope>
    <source>
        <strain evidence="9 12">2789STDY5608850</strain>
    </source>
</reference>
<evidence type="ECO:0000256" key="4">
    <source>
        <dbReference type="ARBA" id="ARBA00022597"/>
    </source>
</evidence>
<keyword evidence="7" id="KW-0418">Kinase</keyword>
<keyword evidence="3" id="KW-0963">Cytoplasm</keyword>
<sequence length="165" mass="17800">MIPSLRIDDRLIHGQIALVWSKAFGTNRIVVANDKAVTDEVTNVSLQMAVPTGIKLLIKTVDDAVKLFHDPRAAESSIFVLTNCIADAVKIVKACPGMIQSVNVANVGRFDTSPSSEKLVLSSTIIVNKAELEALKELAAMDIPAYQQVIPSDAKKPVKDLLKGH</sequence>
<dbReference type="Gene3D" id="3.40.35.10">
    <property type="entry name" value="Phosphotransferase system, sorbose subfamily IIB component"/>
    <property type="match status" value="1"/>
</dbReference>
<evidence type="ECO:0000256" key="7">
    <source>
        <dbReference type="ARBA" id="ARBA00022777"/>
    </source>
</evidence>
<reference evidence="13 14" key="2">
    <citation type="submission" date="2018-08" db="EMBL/GenBank/DDBJ databases">
        <title>A genome reference for cultivated species of the human gut microbiota.</title>
        <authorList>
            <person name="Zou Y."/>
            <person name="Xue W."/>
            <person name="Luo G."/>
        </authorList>
    </citation>
    <scope>NUCLEOTIDE SEQUENCE [LARGE SCALE GENOMIC DNA]</scope>
    <source>
        <strain evidence="11 13">TF05-11AC</strain>
        <strain evidence="10 14">TM09-12</strain>
    </source>
</reference>
<keyword evidence="5 9" id="KW-0808">Transferase</keyword>
<dbReference type="Proteomes" id="UP000095651">
    <property type="component" value="Unassembled WGS sequence"/>
</dbReference>
<dbReference type="GO" id="GO:0009401">
    <property type="term" value="P:phosphoenolpyruvate-dependent sugar phosphotransferase system"/>
    <property type="evidence" value="ECO:0007669"/>
    <property type="project" value="UniProtKB-KW"/>
</dbReference>
<dbReference type="AlphaFoldDB" id="A0A174FRM9"/>
<dbReference type="GO" id="GO:0008982">
    <property type="term" value="F:protein-N(PI)-phosphohistidine-sugar phosphotransferase activity"/>
    <property type="evidence" value="ECO:0007669"/>
    <property type="project" value="InterPro"/>
</dbReference>
<dbReference type="RefSeq" id="WP_055656435.1">
    <property type="nucleotide sequence ID" value="NZ_CABIXC010000007.1"/>
</dbReference>
<gene>
    <name evidence="11" type="ORF">DXC39_08055</name>
    <name evidence="10" type="ORF">DXD79_19445</name>
    <name evidence="9" type="ORF">ERS852407_03063</name>
</gene>
<feature type="domain" description="PTS EIIB type-4" evidence="8">
    <location>
        <begin position="1"/>
        <end position="165"/>
    </location>
</feature>
<evidence type="ECO:0000256" key="3">
    <source>
        <dbReference type="ARBA" id="ARBA00022490"/>
    </source>
</evidence>
<evidence type="ECO:0000313" key="9">
    <source>
        <dbReference type="EMBL" id="CUO51496.1"/>
    </source>
</evidence>
<protein>
    <submittedName>
        <fullName evidence="10">PTS mannose/fructose/sorbose transporter subunit IIB</fullName>
    </submittedName>
    <submittedName>
        <fullName evidence="9">Phosphotransferase system, mannose/fructose/N-acetylgalactosamine-specific component IIB</fullName>
        <ecNumber evidence="9">2.7.1.69</ecNumber>
    </submittedName>
</protein>
<evidence type="ECO:0000256" key="2">
    <source>
        <dbReference type="ARBA" id="ARBA00022448"/>
    </source>
</evidence>
<evidence type="ECO:0000259" key="8">
    <source>
        <dbReference type="PROSITE" id="PS51101"/>
    </source>
</evidence>
<dbReference type="EMBL" id="QSON01000009">
    <property type="protein sequence ID" value="RGJ01569.1"/>
    <property type="molecule type" value="Genomic_DNA"/>
</dbReference>
<evidence type="ECO:0000313" key="12">
    <source>
        <dbReference type="Proteomes" id="UP000095651"/>
    </source>
</evidence>
<evidence type="ECO:0000313" key="11">
    <source>
        <dbReference type="EMBL" id="RGM07012.1"/>
    </source>
</evidence>
<keyword evidence="4" id="KW-0762">Sugar transport</keyword>
<dbReference type="EMBL" id="QSSQ01000004">
    <property type="protein sequence ID" value="RGM07012.1"/>
    <property type="molecule type" value="Genomic_DNA"/>
</dbReference>
<evidence type="ECO:0000256" key="1">
    <source>
        <dbReference type="ARBA" id="ARBA00004496"/>
    </source>
</evidence>
<organism evidence="9 12">
    <name type="scientific">Hungatella hathewayi</name>
    <dbReference type="NCBI Taxonomy" id="154046"/>
    <lineage>
        <taxon>Bacteria</taxon>
        <taxon>Bacillati</taxon>
        <taxon>Bacillota</taxon>
        <taxon>Clostridia</taxon>
        <taxon>Lachnospirales</taxon>
        <taxon>Lachnospiraceae</taxon>
        <taxon>Hungatella</taxon>
    </lineage>
</organism>
<name>A0A174FRM9_9FIRM</name>
<dbReference type="Proteomes" id="UP000261257">
    <property type="component" value="Unassembled WGS sequence"/>
</dbReference>
<proteinExistence type="predicted"/>
<keyword evidence="6" id="KW-0598">Phosphotransferase system</keyword>
<comment type="subcellular location">
    <subcellularLocation>
        <location evidence="1">Cytoplasm</location>
    </subcellularLocation>
</comment>
<evidence type="ECO:0000256" key="5">
    <source>
        <dbReference type="ARBA" id="ARBA00022679"/>
    </source>
</evidence>
<dbReference type="GO" id="GO:0016301">
    <property type="term" value="F:kinase activity"/>
    <property type="evidence" value="ECO:0007669"/>
    <property type="project" value="UniProtKB-KW"/>
</dbReference>
<dbReference type="Proteomes" id="UP000263014">
    <property type="component" value="Unassembled WGS sequence"/>
</dbReference>
<dbReference type="EMBL" id="CYZE01000007">
    <property type="protein sequence ID" value="CUO51496.1"/>
    <property type="molecule type" value="Genomic_DNA"/>
</dbReference>
<dbReference type="InterPro" id="IPR004720">
    <property type="entry name" value="PTS_IIB_sorbose-sp"/>
</dbReference>
<evidence type="ECO:0000313" key="14">
    <source>
        <dbReference type="Proteomes" id="UP000263014"/>
    </source>
</evidence>
<keyword evidence="2" id="KW-0813">Transport</keyword>
<evidence type="ECO:0000313" key="10">
    <source>
        <dbReference type="EMBL" id="RGJ01569.1"/>
    </source>
</evidence>
<dbReference type="SUPFAM" id="SSF52728">
    <property type="entry name" value="PTS IIb component"/>
    <property type="match status" value="1"/>
</dbReference>
<dbReference type="Pfam" id="PF03830">
    <property type="entry name" value="PTSIIB_sorb"/>
    <property type="match status" value="1"/>
</dbReference>
<dbReference type="InterPro" id="IPR036667">
    <property type="entry name" value="PTS_IIB_sorbose-sp_sf"/>
</dbReference>
<dbReference type="GO" id="GO:0005737">
    <property type="term" value="C:cytoplasm"/>
    <property type="evidence" value="ECO:0007669"/>
    <property type="project" value="UniProtKB-SubCell"/>
</dbReference>
<evidence type="ECO:0000256" key="6">
    <source>
        <dbReference type="ARBA" id="ARBA00022683"/>
    </source>
</evidence>
<dbReference type="PROSITE" id="PS51101">
    <property type="entry name" value="PTS_EIIB_TYPE_4"/>
    <property type="match status" value="1"/>
</dbReference>
<dbReference type="EC" id="2.7.1.69" evidence="9"/>
<evidence type="ECO:0000313" key="13">
    <source>
        <dbReference type="Proteomes" id="UP000261257"/>
    </source>
</evidence>
<accession>A0A174FRM9</accession>